<protein>
    <submittedName>
        <fullName evidence="2">DUF4251 domain-containing protein</fullName>
    </submittedName>
</protein>
<proteinExistence type="predicted"/>
<name>A0ABU9IPQ8_9FLAO</name>
<evidence type="ECO:0000313" key="3">
    <source>
        <dbReference type="Proteomes" id="UP001485226"/>
    </source>
</evidence>
<feature type="signal peptide" evidence="1">
    <location>
        <begin position="1"/>
        <end position="20"/>
    </location>
</feature>
<dbReference type="Pfam" id="PF14059">
    <property type="entry name" value="DUF4251"/>
    <property type="match status" value="1"/>
</dbReference>
<keyword evidence="1" id="KW-0732">Signal</keyword>
<reference evidence="2 3" key="1">
    <citation type="submission" date="2024-04" db="EMBL/GenBank/DDBJ databases">
        <title>Flavobacterium sp. DGU38 16S ribosomal RNA gene Genome sequencing and assembly.</title>
        <authorList>
            <person name="Park S."/>
        </authorList>
    </citation>
    <scope>NUCLEOTIDE SEQUENCE [LARGE SCALE GENOMIC DNA]</scope>
    <source>
        <strain evidence="2 3">DGU38</strain>
    </source>
</reference>
<gene>
    <name evidence="2" type="ORF">AAEO57_11560</name>
</gene>
<feature type="chain" id="PRO_5047260736" evidence="1">
    <location>
        <begin position="21"/>
        <end position="173"/>
    </location>
</feature>
<dbReference type="InterPro" id="IPR025347">
    <property type="entry name" value="DUF4251"/>
</dbReference>
<sequence length="173" mass="19625">MKSKLCLLVLLCFLVFPVLAQEKSKKQLKAERELQKQKEIEAMIDSKNFVFEAQKAMPQGGRLLNLDYNTYFLKFNETKTTCDLPFFGRAFNVPYGGGDGGIKFEGVPENIQIEKKKKSYNVKATVKGKEDVYDLLFSVYFDGGTSLSVNSNNRAFISYDGEIHAPKPEEIKE</sequence>
<evidence type="ECO:0000256" key="1">
    <source>
        <dbReference type="SAM" id="SignalP"/>
    </source>
</evidence>
<dbReference type="RefSeq" id="WP_341692737.1">
    <property type="nucleotide sequence ID" value="NZ_JBBYHS010000011.1"/>
</dbReference>
<accession>A0ABU9IPQ8</accession>
<dbReference type="Gene3D" id="2.40.128.410">
    <property type="match status" value="1"/>
</dbReference>
<evidence type="ECO:0000313" key="2">
    <source>
        <dbReference type="EMBL" id="MEL1254417.1"/>
    </source>
</evidence>
<comment type="caution">
    <text evidence="2">The sequence shown here is derived from an EMBL/GenBank/DDBJ whole genome shotgun (WGS) entry which is preliminary data.</text>
</comment>
<dbReference type="Proteomes" id="UP001485226">
    <property type="component" value="Unassembled WGS sequence"/>
</dbReference>
<dbReference type="EMBL" id="JBBYHS010000011">
    <property type="protein sequence ID" value="MEL1254417.1"/>
    <property type="molecule type" value="Genomic_DNA"/>
</dbReference>
<keyword evidence="3" id="KW-1185">Reference proteome</keyword>
<organism evidence="2 3">
    <name type="scientific">Flavobacterium calami</name>
    <dbReference type="NCBI Taxonomy" id="3139144"/>
    <lineage>
        <taxon>Bacteria</taxon>
        <taxon>Pseudomonadati</taxon>
        <taxon>Bacteroidota</taxon>
        <taxon>Flavobacteriia</taxon>
        <taxon>Flavobacteriales</taxon>
        <taxon>Flavobacteriaceae</taxon>
        <taxon>Flavobacterium</taxon>
    </lineage>
</organism>